<keyword evidence="4" id="KW-0249">Electron transport</keyword>
<dbReference type="GO" id="GO:0005886">
    <property type="term" value="C:plasma membrane"/>
    <property type="evidence" value="ECO:0007669"/>
    <property type="project" value="TreeGrafter"/>
</dbReference>
<dbReference type="GO" id="GO:0046872">
    <property type="term" value="F:metal ion binding"/>
    <property type="evidence" value="ECO:0007669"/>
    <property type="project" value="UniProtKB-KW"/>
</dbReference>
<evidence type="ECO:0000256" key="1">
    <source>
        <dbReference type="ARBA" id="ARBA00022448"/>
    </source>
</evidence>
<evidence type="ECO:0000259" key="8">
    <source>
        <dbReference type="PROSITE" id="PS51379"/>
    </source>
</evidence>
<dbReference type="GO" id="GO:0051539">
    <property type="term" value="F:4 iron, 4 sulfur cluster binding"/>
    <property type="evidence" value="ECO:0007669"/>
    <property type="project" value="UniProtKB-KW"/>
</dbReference>
<reference evidence="12 13" key="2">
    <citation type="journal article" date="2019" name="Nat. Med.">
        <title>A library of human gut bacterial isolates paired with longitudinal multiomics data enables mechanistic microbiome research.</title>
        <authorList>
            <person name="Poyet M."/>
            <person name="Groussin M."/>
            <person name="Gibbons S.M."/>
            <person name="Avila-Pacheco J."/>
            <person name="Jiang X."/>
            <person name="Kearney S.M."/>
            <person name="Perrotta A.R."/>
            <person name="Berdy B."/>
            <person name="Zhao S."/>
            <person name="Lieberman T.D."/>
            <person name="Swanson P.K."/>
            <person name="Smith M."/>
            <person name="Roesemann S."/>
            <person name="Alexander J.E."/>
            <person name="Rich S.A."/>
            <person name="Livny J."/>
            <person name="Vlamakis H."/>
            <person name="Clish C."/>
            <person name="Bullock K."/>
            <person name="Deik A."/>
            <person name="Scott J."/>
            <person name="Pierce K.A."/>
            <person name="Xavier R.J."/>
            <person name="Alm E.J."/>
        </authorList>
    </citation>
    <scope>NUCLEOTIDE SEQUENCE [LARGE SCALE GENOMIC DNA]</scope>
    <source>
        <strain evidence="10 13">BIOML-A13</strain>
        <strain evidence="11 12">BIOML-A3</strain>
    </source>
</reference>
<feature type="domain" description="4Fe-4S ferredoxin-type" evidence="8">
    <location>
        <begin position="212"/>
        <end position="241"/>
    </location>
</feature>
<dbReference type="InterPro" id="IPR051684">
    <property type="entry name" value="Electron_Trans/Redox"/>
</dbReference>
<gene>
    <name evidence="9" type="ORF">BN533_00814</name>
    <name evidence="10" type="ORF">GMD11_05580</name>
    <name evidence="11" type="ORF">GMD18_05225</name>
</gene>
<protein>
    <submittedName>
        <fullName evidence="10">4Fe-4S binding protein</fullName>
    </submittedName>
</protein>
<dbReference type="PROSITE" id="PS00198">
    <property type="entry name" value="4FE4S_FER_1"/>
    <property type="match status" value="2"/>
</dbReference>
<dbReference type="GeneID" id="49405963"/>
<dbReference type="EMBL" id="WNBW01000002">
    <property type="protein sequence ID" value="MTU03802.1"/>
    <property type="molecule type" value="Genomic_DNA"/>
</dbReference>
<accession>R6IGK5</accession>
<dbReference type="Proteomes" id="UP000484547">
    <property type="component" value="Unassembled WGS sequence"/>
</dbReference>
<feature type="transmembrane region" description="Helical" evidence="7">
    <location>
        <begin position="12"/>
        <end position="33"/>
    </location>
</feature>
<name>A0A3G9GQ41_9FIRM</name>
<evidence type="ECO:0000256" key="5">
    <source>
        <dbReference type="ARBA" id="ARBA00023004"/>
    </source>
</evidence>
<organism evidence="9">
    <name type="scientific">Phascolarctobacterium faecium</name>
    <dbReference type="NCBI Taxonomy" id="33025"/>
    <lineage>
        <taxon>Bacteria</taxon>
        <taxon>Bacillati</taxon>
        <taxon>Bacillota</taxon>
        <taxon>Negativicutes</taxon>
        <taxon>Acidaminococcales</taxon>
        <taxon>Acidaminococcaceae</taxon>
        <taxon>Phascolarctobacterium</taxon>
    </lineage>
</organism>
<dbReference type="PANTHER" id="PTHR30176">
    <property type="entry name" value="FERREDOXIN-TYPE PROTEIN NAPH"/>
    <property type="match status" value="1"/>
</dbReference>
<dbReference type="RefSeq" id="WP_021717716.1">
    <property type="nucleotide sequence ID" value="NZ_AP019004.1"/>
</dbReference>
<dbReference type="AlphaFoldDB" id="A0A3G9GQ41"/>
<feature type="domain" description="4Fe-4S ferredoxin-type" evidence="8">
    <location>
        <begin position="242"/>
        <end position="270"/>
    </location>
</feature>
<evidence type="ECO:0000313" key="11">
    <source>
        <dbReference type="EMBL" id="MTU03802.1"/>
    </source>
</evidence>
<keyword evidence="12" id="KW-1185">Reference proteome</keyword>
<keyword evidence="6" id="KW-0411">Iron-sulfur</keyword>
<dbReference type="Gene3D" id="3.30.70.20">
    <property type="match status" value="1"/>
</dbReference>
<dbReference type="Pfam" id="PF12801">
    <property type="entry name" value="Fer4_5"/>
    <property type="match status" value="2"/>
</dbReference>
<dbReference type="OrthoDB" id="9804603at2"/>
<evidence type="ECO:0000256" key="3">
    <source>
        <dbReference type="ARBA" id="ARBA00022723"/>
    </source>
</evidence>
<keyword evidence="7" id="KW-1133">Transmembrane helix</keyword>
<sequence>MGFKYQRLLGYFLGFILFYAPFALFQKIIFFAFTGKWQQLTIHSLCFRIQTEHLLDGKLLLMSLPFIACIVILLIVTLFFGPVFCGRLCPAGAFTEYLSKVIPSRLQISWRTYTEIVPFRYGMLAGFVILPFFDSLLACAYCNFFLFDLFVNYFVFGYFISLSSSMILTLFLWAGLFGIFTKGGRGFCNFLCPVGAVQNLLYSFSSRLPFVYRLIIDRQKCIGCKSCSLACPMEAMVIEERKAVNCVHNCILCGVCISKCPEKAIRYGRKDDEE</sequence>
<keyword evidence="5" id="KW-0408">Iron</keyword>
<feature type="transmembrane region" description="Helical" evidence="7">
    <location>
        <begin position="59"/>
        <end position="80"/>
    </location>
</feature>
<dbReference type="SUPFAM" id="SSF54862">
    <property type="entry name" value="4Fe-4S ferredoxins"/>
    <property type="match status" value="1"/>
</dbReference>
<dbReference type="EMBL" id="CBDS010000052">
    <property type="protein sequence ID" value="CDB45689.1"/>
    <property type="molecule type" value="Genomic_DNA"/>
</dbReference>
<dbReference type="InterPro" id="IPR017900">
    <property type="entry name" value="4Fe4S_Fe_S_CS"/>
</dbReference>
<accession>A0A3G9GQ41</accession>
<dbReference type="Pfam" id="PF13237">
    <property type="entry name" value="Fer4_10"/>
    <property type="match status" value="1"/>
</dbReference>
<keyword evidence="1" id="KW-0813">Transport</keyword>
<evidence type="ECO:0000256" key="4">
    <source>
        <dbReference type="ARBA" id="ARBA00022982"/>
    </source>
</evidence>
<evidence type="ECO:0000313" key="13">
    <source>
        <dbReference type="Proteomes" id="UP000484547"/>
    </source>
</evidence>
<keyword evidence="7" id="KW-0472">Membrane</keyword>
<dbReference type="Proteomes" id="UP000443070">
    <property type="component" value="Unassembled WGS sequence"/>
</dbReference>
<dbReference type="PROSITE" id="PS51379">
    <property type="entry name" value="4FE4S_FER_2"/>
    <property type="match status" value="2"/>
</dbReference>
<dbReference type="InterPro" id="IPR017896">
    <property type="entry name" value="4Fe4S_Fe-S-bd"/>
</dbReference>
<evidence type="ECO:0000256" key="2">
    <source>
        <dbReference type="ARBA" id="ARBA00022485"/>
    </source>
</evidence>
<evidence type="ECO:0000256" key="6">
    <source>
        <dbReference type="ARBA" id="ARBA00023014"/>
    </source>
</evidence>
<keyword evidence="3" id="KW-0479">Metal-binding</keyword>
<evidence type="ECO:0000313" key="12">
    <source>
        <dbReference type="Proteomes" id="UP000443070"/>
    </source>
</evidence>
<reference evidence="9" key="1">
    <citation type="submission" date="2012-11" db="EMBL/GenBank/DDBJ databases">
        <title>Dependencies among metagenomic species, viruses, plasmids and units of genetic variation.</title>
        <authorList>
            <person name="Nielsen H.B."/>
            <person name="Almeida M."/>
            <person name="Juncker A.S."/>
            <person name="Rasmussen S."/>
            <person name="Li J."/>
            <person name="Sunagawa S."/>
            <person name="Plichta D."/>
            <person name="Gautier L."/>
            <person name="Le Chatelier E."/>
            <person name="Peletier E."/>
            <person name="Bonde I."/>
            <person name="Nielsen T."/>
            <person name="Manichanh C."/>
            <person name="Arumugam M."/>
            <person name="Batto J."/>
            <person name="Santos M.B.Q.D."/>
            <person name="Blom N."/>
            <person name="Borruel N."/>
            <person name="Burgdorf K.S."/>
            <person name="Boumezbeur F."/>
            <person name="Casellas F."/>
            <person name="Dore J."/>
            <person name="Guarner F."/>
            <person name="Hansen T."/>
            <person name="Hildebrand F."/>
            <person name="Kaas R.S."/>
            <person name="Kennedy S."/>
            <person name="Kristiansen K."/>
            <person name="Kultima J.R."/>
            <person name="Leonard P."/>
            <person name="Levenez F."/>
            <person name="Lund O."/>
            <person name="Moumen B."/>
            <person name="Le Paslier D."/>
            <person name="Pons N."/>
            <person name="Pedersen O."/>
            <person name="Prifti E."/>
            <person name="Qin J."/>
            <person name="Raes J."/>
            <person name="Tap J."/>
            <person name="Tims S."/>
            <person name="Ussery D.W."/>
            <person name="Yamada T."/>
            <person name="MetaHit consortium"/>
            <person name="Renault P."/>
            <person name="Sicheritz-Ponten T."/>
            <person name="Bork P."/>
            <person name="Wang J."/>
            <person name="Brunak S."/>
            <person name="Ehrlich S.D."/>
        </authorList>
    </citation>
    <scope>NUCLEOTIDE SEQUENCE [LARGE SCALE GENOMIC DNA]</scope>
</reference>
<feature type="transmembrane region" description="Helical" evidence="7">
    <location>
        <begin position="121"/>
        <end position="147"/>
    </location>
</feature>
<comment type="caution">
    <text evidence="9">The sequence shown here is derived from an EMBL/GenBank/DDBJ whole genome shotgun (WGS) entry which is preliminary data.</text>
</comment>
<dbReference type="EMBL" id="WNBM01000002">
    <property type="protein sequence ID" value="MTT75740.1"/>
    <property type="molecule type" value="Genomic_DNA"/>
</dbReference>
<evidence type="ECO:0000256" key="7">
    <source>
        <dbReference type="SAM" id="Phobius"/>
    </source>
</evidence>
<feature type="transmembrane region" description="Helical" evidence="7">
    <location>
        <begin position="153"/>
        <end position="180"/>
    </location>
</feature>
<keyword evidence="7" id="KW-0812">Transmembrane</keyword>
<evidence type="ECO:0000313" key="9">
    <source>
        <dbReference type="EMBL" id="CDB45689.1"/>
    </source>
</evidence>
<dbReference type="PANTHER" id="PTHR30176:SF3">
    <property type="entry name" value="FERREDOXIN-TYPE PROTEIN NAPH"/>
    <property type="match status" value="1"/>
</dbReference>
<proteinExistence type="predicted"/>
<keyword evidence="2" id="KW-0004">4Fe-4S</keyword>
<evidence type="ECO:0000313" key="10">
    <source>
        <dbReference type="EMBL" id="MTT75740.1"/>
    </source>
</evidence>